<reference evidence="1" key="1">
    <citation type="submission" date="2022-02" db="EMBL/GenBank/DDBJ databases">
        <title>Plant Genome Project.</title>
        <authorList>
            <person name="Zhang R.-G."/>
        </authorList>
    </citation>
    <scope>NUCLEOTIDE SEQUENCE</scope>
    <source>
        <strain evidence="1">AT1</strain>
    </source>
</reference>
<name>A0ACC0NJU0_RHOML</name>
<evidence type="ECO:0000313" key="2">
    <source>
        <dbReference type="Proteomes" id="UP001062846"/>
    </source>
</evidence>
<gene>
    <name evidence="1" type="ORF">RHMOL_Rhmol05G0019500</name>
</gene>
<comment type="caution">
    <text evidence="1">The sequence shown here is derived from an EMBL/GenBank/DDBJ whole genome shotgun (WGS) entry which is preliminary data.</text>
</comment>
<accession>A0ACC0NJU0</accession>
<protein>
    <submittedName>
        <fullName evidence="1">Uncharacterized protein</fullName>
    </submittedName>
</protein>
<sequence length="153" mass="17312">MHLEEVSSRIEVPNLIGSLGCWPTKHLPAAWLVERSLSLLFSLLGFLSLYTIAQPFTGSIELIESISHGVADRSPEILFWSGPYYSLKTQTAVDVWNLLFLHKILRLVTYSLRNIVRFCMIDRNLLHVVPLKGGASPEFARRTILSTENYQVA</sequence>
<dbReference type="EMBL" id="CM046392">
    <property type="protein sequence ID" value="KAI8553485.1"/>
    <property type="molecule type" value="Genomic_DNA"/>
</dbReference>
<dbReference type="Proteomes" id="UP001062846">
    <property type="component" value="Chromosome 5"/>
</dbReference>
<evidence type="ECO:0000313" key="1">
    <source>
        <dbReference type="EMBL" id="KAI8553485.1"/>
    </source>
</evidence>
<organism evidence="1 2">
    <name type="scientific">Rhododendron molle</name>
    <name type="common">Chinese azalea</name>
    <name type="synonym">Azalea mollis</name>
    <dbReference type="NCBI Taxonomy" id="49168"/>
    <lineage>
        <taxon>Eukaryota</taxon>
        <taxon>Viridiplantae</taxon>
        <taxon>Streptophyta</taxon>
        <taxon>Embryophyta</taxon>
        <taxon>Tracheophyta</taxon>
        <taxon>Spermatophyta</taxon>
        <taxon>Magnoliopsida</taxon>
        <taxon>eudicotyledons</taxon>
        <taxon>Gunneridae</taxon>
        <taxon>Pentapetalae</taxon>
        <taxon>asterids</taxon>
        <taxon>Ericales</taxon>
        <taxon>Ericaceae</taxon>
        <taxon>Ericoideae</taxon>
        <taxon>Rhodoreae</taxon>
        <taxon>Rhododendron</taxon>
    </lineage>
</organism>
<keyword evidence="2" id="KW-1185">Reference proteome</keyword>
<proteinExistence type="predicted"/>